<protein>
    <recommendedName>
        <fullName evidence="6">Probable 2-(5''-triphosphoribosyl)-3'-dephosphocoenzyme-A synthase</fullName>
        <shortName evidence="6">2-(5''-triphosphoribosyl)-3'-dephospho-CoA synthase</shortName>
        <ecNumber evidence="6">2.4.2.52</ecNumber>
    </recommendedName>
</protein>
<comment type="catalytic activity">
    <reaction evidence="1 6">
        <text>3'-dephospho-CoA + ATP = 2'-(5''-triphospho-alpha-D-ribosyl)-3'-dephospho-CoA + adenine</text>
        <dbReference type="Rhea" id="RHEA:15117"/>
        <dbReference type="ChEBI" id="CHEBI:16708"/>
        <dbReference type="ChEBI" id="CHEBI:30616"/>
        <dbReference type="ChEBI" id="CHEBI:57328"/>
        <dbReference type="ChEBI" id="CHEBI:61378"/>
        <dbReference type="EC" id="2.4.2.52"/>
    </reaction>
</comment>
<dbReference type="Pfam" id="PF01874">
    <property type="entry name" value="CitG"/>
    <property type="match status" value="1"/>
</dbReference>
<dbReference type="NCBIfam" id="TIGR03125">
    <property type="entry name" value="citrate_citG"/>
    <property type="match status" value="1"/>
</dbReference>
<dbReference type="InterPro" id="IPR002736">
    <property type="entry name" value="CitG"/>
</dbReference>
<organism evidence="7 8">
    <name type="scientific">Serratia aquatilis</name>
    <dbReference type="NCBI Taxonomy" id="1737515"/>
    <lineage>
        <taxon>Bacteria</taxon>
        <taxon>Pseudomonadati</taxon>
        <taxon>Pseudomonadota</taxon>
        <taxon>Gammaproteobacteria</taxon>
        <taxon>Enterobacterales</taxon>
        <taxon>Yersiniaceae</taxon>
        <taxon>Serratia</taxon>
    </lineage>
</organism>
<evidence type="ECO:0000256" key="6">
    <source>
        <dbReference type="HAMAP-Rule" id="MF_00397"/>
    </source>
</evidence>
<keyword evidence="7" id="KW-0328">Glycosyltransferase</keyword>
<evidence type="ECO:0000256" key="2">
    <source>
        <dbReference type="ARBA" id="ARBA00006812"/>
    </source>
</evidence>
<keyword evidence="8" id="KW-1185">Reference proteome</keyword>
<dbReference type="EC" id="2.4.2.52" evidence="6"/>
<gene>
    <name evidence="6 7" type="primary">citG</name>
    <name evidence="7" type="ORF">ACFFJ3_01165</name>
</gene>
<evidence type="ECO:0000256" key="1">
    <source>
        <dbReference type="ARBA" id="ARBA00001210"/>
    </source>
</evidence>
<dbReference type="GO" id="GO:0046917">
    <property type="term" value="F:triphosphoribosyl-dephospho-CoA synthase activity"/>
    <property type="evidence" value="ECO:0007669"/>
    <property type="project" value="UniProtKB-EC"/>
</dbReference>
<keyword evidence="3 6" id="KW-0808">Transferase</keyword>
<dbReference type="HAMAP" id="MF_00397">
    <property type="entry name" value="CitG"/>
    <property type="match status" value="1"/>
</dbReference>
<dbReference type="EMBL" id="JBHLXG010000003">
    <property type="protein sequence ID" value="MFC0225132.1"/>
    <property type="molecule type" value="Genomic_DNA"/>
</dbReference>
<keyword evidence="4 6" id="KW-0547">Nucleotide-binding</keyword>
<evidence type="ECO:0000313" key="8">
    <source>
        <dbReference type="Proteomes" id="UP001589792"/>
    </source>
</evidence>
<proteinExistence type="inferred from homology"/>
<reference evidence="7 8" key="1">
    <citation type="submission" date="2024-09" db="EMBL/GenBank/DDBJ databases">
        <authorList>
            <person name="Sun Q."/>
            <person name="Mori K."/>
        </authorList>
    </citation>
    <scope>NUCLEOTIDE SEQUENCE [LARGE SCALE GENOMIC DNA]</scope>
    <source>
        <strain evidence="7 8">CCM 8626</strain>
    </source>
</reference>
<dbReference type="InterPro" id="IPR017551">
    <property type="entry name" value="TriPribosyl-deP-CoA_syn_CitG"/>
</dbReference>
<evidence type="ECO:0000256" key="3">
    <source>
        <dbReference type="ARBA" id="ARBA00022679"/>
    </source>
</evidence>
<sequence length="299" mass="32796">MNSANVFHHLGDLAWQALLDEVNLTPKPGLVDRRNSGAHQDMALDDFYRSAAAIRPWLPRFIAYGFAATPLAAGKWPAGLRELGIACEREMFRATYGVNTHKGSVFALGLLCCALGMILSRQQIPTPERLCQQVAYLCRGLTERELHNDPRRETAGQRLFHLYGLGGARAEAESGFATVLHIGLPAYRQALGGGMSRQESLLTALLSLMRVNADTNVVARGGLAGLSWLQQYAADFLERGGLAQPDAIPQLQRFDRHCIARHLSPGGSADLLVVTRFLEFFPVQAIPLIAHDKIRSEVC</sequence>
<dbReference type="GO" id="GO:0016757">
    <property type="term" value="F:glycosyltransferase activity"/>
    <property type="evidence" value="ECO:0007669"/>
    <property type="project" value="UniProtKB-KW"/>
</dbReference>
<comment type="similarity">
    <text evidence="2 6">Belongs to the CitG/MdcB family.</text>
</comment>
<dbReference type="PANTHER" id="PTHR30201:SF2">
    <property type="entry name" value="2-(5''-TRIPHOSPHORIBOSYL)-3'-DEPHOSPHOCOENZYME-A SYNTHASE"/>
    <property type="match status" value="1"/>
</dbReference>
<keyword evidence="5 6" id="KW-0067">ATP-binding</keyword>
<comment type="caution">
    <text evidence="7">The sequence shown here is derived from an EMBL/GenBank/DDBJ whole genome shotgun (WGS) entry which is preliminary data.</text>
</comment>
<dbReference type="Gene3D" id="1.10.4200.10">
    <property type="entry name" value="Triphosphoribosyl-dephospho-CoA protein"/>
    <property type="match status" value="1"/>
</dbReference>
<dbReference type="PANTHER" id="PTHR30201">
    <property type="entry name" value="TRIPHOSPHORIBOSYL-DEPHOSPHO-COA SYNTHASE"/>
    <property type="match status" value="1"/>
</dbReference>
<dbReference type="Proteomes" id="UP001589792">
    <property type="component" value="Unassembled WGS sequence"/>
</dbReference>
<name>A0ABV6E813_9GAMM</name>
<evidence type="ECO:0000256" key="5">
    <source>
        <dbReference type="ARBA" id="ARBA00022840"/>
    </source>
</evidence>
<accession>A0ABV6E813</accession>
<dbReference type="RefSeq" id="WP_380672158.1">
    <property type="nucleotide sequence ID" value="NZ_CP173186.1"/>
</dbReference>
<evidence type="ECO:0000313" key="7">
    <source>
        <dbReference type="EMBL" id="MFC0225132.1"/>
    </source>
</evidence>
<evidence type="ECO:0000256" key="4">
    <source>
        <dbReference type="ARBA" id="ARBA00022741"/>
    </source>
</evidence>